<sequence length="64" mass="7527">MKTESNLNIQQLEKLETKLISEGYRKTESSMPNIREYNITSCTGDEEHFGLQERYNLSWNDPTD</sequence>
<dbReference type="AlphaFoldDB" id="A0A0B0EHA3"/>
<gene>
    <name evidence="1" type="ORF">SCABRO_02851</name>
</gene>
<protein>
    <submittedName>
        <fullName evidence="1">Uncharacterized protein</fullName>
    </submittedName>
</protein>
<dbReference type="EMBL" id="JRYO01000199">
    <property type="protein sequence ID" value="KHE91411.1"/>
    <property type="molecule type" value="Genomic_DNA"/>
</dbReference>
<reference evidence="1 2" key="1">
    <citation type="submission" date="2014-10" db="EMBL/GenBank/DDBJ databases">
        <title>Draft genome of anammox bacterium scalindua brodae, obtained using differential coverage binning of sequence data from two enrichment reactors.</title>
        <authorList>
            <person name="Speth D.R."/>
            <person name="Russ L."/>
            <person name="Kartal B."/>
            <person name="Op den Camp H.J."/>
            <person name="Dutilh B.E."/>
            <person name="Jetten M.S."/>
        </authorList>
    </citation>
    <scope>NUCLEOTIDE SEQUENCE [LARGE SCALE GENOMIC DNA]</scope>
    <source>
        <strain evidence="1">RU1</strain>
    </source>
</reference>
<organism evidence="1 2">
    <name type="scientific">Candidatus Scalindua brodae</name>
    <dbReference type="NCBI Taxonomy" id="237368"/>
    <lineage>
        <taxon>Bacteria</taxon>
        <taxon>Pseudomonadati</taxon>
        <taxon>Planctomycetota</taxon>
        <taxon>Candidatus Brocadiia</taxon>
        <taxon>Candidatus Brocadiales</taxon>
        <taxon>Candidatus Scalinduaceae</taxon>
        <taxon>Candidatus Scalindua</taxon>
    </lineage>
</organism>
<evidence type="ECO:0000313" key="2">
    <source>
        <dbReference type="Proteomes" id="UP000030652"/>
    </source>
</evidence>
<dbReference type="Proteomes" id="UP000030652">
    <property type="component" value="Unassembled WGS sequence"/>
</dbReference>
<comment type="caution">
    <text evidence="1">The sequence shown here is derived from an EMBL/GenBank/DDBJ whole genome shotgun (WGS) entry which is preliminary data.</text>
</comment>
<accession>A0A0B0EHA3</accession>
<evidence type="ECO:0000313" key="1">
    <source>
        <dbReference type="EMBL" id="KHE91411.1"/>
    </source>
</evidence>
<name>A0A0B0EHA3_9BACT</name>
<proteinExistence type="predicted"/>